<evidence type="ECO:0000313" key="4">
    <source>
        <dbReference type="Proteomes" id="UP000187408"/>
    </source>
</evidence>
<dbReference type="RefSeq" id="WP_076713307.1">
    <property type="nucleotide sequence ID" value="NZ_MOEN01000025.1"/>
</dbReference>
<dbReference type="EMBL" id="MOEN01000025">
    <property type="protein sequence ID" value="OMH40165.1"/>
    <property type="molecule type" value="Genomic_DNA"/>
</dbReference>
<dbReference type="STRING" id="1914305.BLW93_06590"/>
<name>A0A1R1MK30_9BACT</name>
<gene>
    <name evidence="3" type="ORF">BLW93_06590</name>
</gene>
<evidence type="ECO:0000259" key="2">
    <source>
        <dbReference type="Pfam" id="PF09968"/>
    </source>
</evidence>
<dbReference type="PROSITE" id="PS51257">
    <property type="entry name" value="PROKAR_LIPOPROTEIN"/>
    <property type="match status" value="1"/>
</dbReference>
<evidence type="ECO:0000313" key="3">
    <source>
        <dbReference type="EMBL" id="OMH40165.1"/>
    </source>
</evidence>
<comment type="caution">
    <text evidence="3">The sequence shown here is derived from an EMBL/GenBank/DDBJ whole genome shotgun (WGS) entry which is preliminary data.</text>
</comment>
<dbReference type="InterPro" id="IPR019243">
    <property type="entry name" value="DUF2202"/>
</dbReference>
<organism evidence="3 4">
    <name type="scientific">Desulfurobacterium indicum</name>
    <dbReference type="NCBI Taxonomy" id="1914305"/>
    <lineage>
        <taxon>Bacteria</taxon>
        <taxon>Pseudomonadati</taxon>
        <taxon>Aquificota</taxon>
        <taxon>Aquificia</taxon>
        <taxon>Desulfurobacteriales</taxon>
        <taxon>Desulfurobacteriaceae</taxon>
        <taxon>Desulfurobacterium</taxon>
    </lineage>
</organism>
<feature type="signal peptide" evidence="1">
    <location>
        <begin position="1"/>
        <end position="22"/>
    </location>
</feature>
<dbReference type="SUPFAM" id="SSF47240">
    <property type="entry name" value="Ferritin-like"/>
    <property type="match status" value="1"/>
</dbReference>
<protein>
    <recommendedName>
        <fullName evidence="2">DUF2202 domain-containing protein</fullName>
    </recommendedName>
</protein>
<accession>A0A1R1MK30</accession>
<keyword evidence="4" id="KW-1185">Reference proteome</keyword>
<dbReference type="CDD" id="cd01048">
    <property type="entry name" value="Ferritin_like_AB2"/>
    <property type="match status" value="1"/>
</dbReference>
<dbReference type="Gene3D" id="1.20.1260.10">
    <property type="match status" value="1"/>
</dbReference>
<feature type="chain" id="PRO_5010207112" description="DUF2202 domain-containing protein" evidence="1">
    <location>
        <begin position="23"/>
        <end position="340"/>
    </location>
</feature>
<keyword evidence="1" id="KW-0732">Signal</keyword>
<reference evidence="3 4" key="1">
    <citation type="submission" date="2016-10" db="EMBL/GenBank/DDBJ databases">
        <title>Genome sequence of a sulfur-reducing bacterium Desulfurobacterium indicum K6013.</title>
        <authorList>
            <person name="Cao J."/>
            <person name="Shao Z."/>
            <person name="Alain K."/>
            <person name="Jebbar M."/>
        </authorList>
    </citation>
    <scope>NUCLEOTIDE SEQUENCE [LARGE SCALE GENOMIC DNA]</scope>
    <source>
        <strain evidence="3 4">K6013</strain>
    </source>
</reference>
<sequence length="340" mass="38972">MRKLIVTMLSGMVITGSLFSCATGSAATNATVLPGRGPAYVATLPKQPLSKQEIKDLLHMREEEKLARDVYTALYEMWQMPVFRNIARSEQRHMDMLKFLIDRYNLEDPVAKTGDKPGKFENKKLQKLYTKLVKQGSKSLIDALEVGATVEDLDIRDLQDALKRTDNRDIATVYENLMKGSRNHMRAFTAILRRYGIEYKPKFITPSEYRAIITSKHEIGVVYGENGKSVTAYQTITVKGIVTKVYQRPGYGNKKVVWWVVEVKTPNGKEEIAIAPIWLYPSIDIVPGDRISVTGYVPPFWRFRNIKGLMACTIKNPKRGVTYKIRNCNRLNRRFRFQNR</sequence>
<proteinExistence type="predicted"/>
<dbReference type="Pfam" id="PF09968">
    <property type="entry name" value="DUF2202"/>
    <property type="match status" value="1"/>
</dbReference>
<evidence type="ECO:0000256" key="1">
    <source>
        <dbReference type="SAM" id="SignalP"/>
    </source>
</evidence>
<dbReference type="InterPro" id="IPR012347">
    <property type="entry name" value="Ferritin-like"/>
</dbReference>
<feature type="domain" description="DUF2202" evidence="2">
    <location>
        <begin position="53"/>
        <end position="215"/>
    </location>
</feature>
<dbReference type="InterPro" id="IPR009078">
    <property type="entry name" value="Ferritin-like_SF"/>
</dbReference>
<dbReference type="Proteomes" id="UP000187408">
    <property type="component" value="Unassembled WGS sequence"/>
</dbReference>
<dbReference type="AlphaFoldDB" id="A0A1R1MK30"/>